<dbReference type="InterPro" id="IPR016040">
    <property type="entry name" value="NAD(P)-bd_dom"/>
</dbReference>
<dbReference type="SUPFAM" id="SSF51735">
    <property type="entry name" value="NAD(P)-binding Rossmann-fold domains"/>
    <property type="match status" value="1"/>
</dbReference>
<dbReference type="Proteomes" id="UP000320762">
    <property type="component" value="Unassembled WGS sequence"/>
</dbReference>
<sequence length="244" mass="25912">MSKKVVIVGGHGKVALKLTHLIAPNHDVTSIIRDTAHAPDITAASAHPLVMSVEDDSPADFAKVFAGKDVVYYTAGSGGKGGDARTEAVDYRGAVKVFDALEAVEGPKPRLILLSSIDARDASKPPPAHYNDADVKASQGLHAAIPLYMSCKYRADKDLVQRTAFKWTILRPNFYTDEPGTGKALVGRTHLDAYIPRDDVAKALALLLNRDDATSLALDLVGGDTLLEDAMDAAISKGETGLLP</sequence>
<protein>
    <submittedName>
        <fullName evidence="2">NADH(P)-binding-domain-containing protein</fullName>
    </submittedName>
</protein>
<evidence type="ECO:0000313" key="2">
    <source>
        <dbReference type="EMBL" id="TRM67453.1"/>
    </source>
</evidence>
<dbReference type="EMBL" id="VDMD01000002">
    <property type="protein sequence ID" value="TRM67453.1"/>
    <property type="molecule type" value="Genomic_DNA"/>
</dbReference>
<dbReference type="Pfam" id="PF13460">
    <property type="entry name" value="NAD_binding_10"/>
    <property type="match status" value="1"/>
</dbReference>
<comment type="caution">
    <text evidence="2">The sequence shown here is derived from an EMBL/GenBank/DDBJ whole genome shotgun (WGS) entry which is preliminary data.</text>
</comment>
<dbReference type="OrthoDB" id="10254604at2759"/>
<evidence type="ECO:0000259" key="1">
    <source>
        <dbReference type="Pfam" id="PF13460"/>
    </source>
</evidence>
<dbReference type="PANTHER" id="PTHR15020">
    <property type="entry name" value="FLAVIN REDUCTASE-RELATED"/>
    <property type="match status" value="1"/>
</dbReference>
<evidence type="ECO:0000313" key="3">
    <source>
        <dbReference type="Proteomes" id="UP000320762"/>
    </source>
</evidence>
<dbReference type="STRING" id="97359.A0A550CRN2"/>
<keyword evidence="3" id="KW-1185">Reference proteome</keyword>
<dbReference type="AlphaFoldDB" id="A0A550CRN2"/>
<reference evidence="2 3" key="1">
    <citation type="journal article" date="2019" name="New Phytol.">
        <title>Comparative genomics reveals unique wood-decay strategies and fruiting body development in the Schizophyllaceae.</title>
        <authorList>
            <person name="Almasi E."/>
            <person name="Sahu N."/>
            <person name="Krizsan K."/>
            <person name="Balint B."/>
            <person name="Kovacs G.M."/>
            <person name="Kiss B."/>
            <person name="Cseklye J."/>
            <person name="Drula E."/>
            <person name="Henrissat B."/>
            <person name="Nagy I."/>
            <person name="Chovatia M."/>
            <person name="Adam C."/>
            <person name="LaButti K."/>
            <person name="Lipzen A."/>
            <person name="Riley R."/>
            <person name="Grigoriev I.V."/>
            <person name="Nagy L.G."/>
        </authorList>
    </citation>
    <scope>NUCLEOTIDE SEQUENCE [LARGE SCALE GENOMIC DNA]</scope>
    <source>
        <strain evidence="2 3">NL-1724</strain>
    </source>
</reference>
<organism evidence="2 3">
    <name type="scientific">Schizophyllum amplum</name>
    <dbReference type="NCBI Taxonomy" id="97359"/>
    <lineage>
        <taxon>Eukaryota</taxon>
        <taxon>Fungi</taxon>
        <taxon>Dikarya</taxon>
        <taxon>Basidiomycota</taxon>
        <taxon>Agaricomycotina</taxon>
        <taxon>Agaricomycetes</taxon>
        <taxon>Agaricomycetidae</taxon>
        <taxon>Agaricales</taxon>
        <taxon>Schizophyllaceae</taxon>
        <taxon>Schizophyllum</taxon>
    </lineage>
</organism>
<proteinExistence type="predicted"/>
<name>A0A550CRN2_9AGAR</name>
<gene>
    <name evidence="2" type="ORF">BD626DRAFT_394699</name>
</gene>
<dbReference type="InterPro" id="IPR036291">
    <property type="entry name" value="NAD(P)-bd_dom_sf"/>
</dbReference>
<dbReference type="Gene3D" id="3.40.50.720">
    <property type="entry name" value="NAD(P)-binding Rossmann-like Domain"/>
    <property type="match status" value="1"/>
</dbReference>
<accession>A0A550CRN2</accession>
<feature type="domain" description="NAD(P)-binding" evidence="1">
    <location>
        <begin position="9"/>
        <end position="209"/>
    </location>
</feature>
<dbReference type="PANTHER" id="PTHR15020:SF50">
    <property type="entry name" value="UPF0659 PROTEIN YMR090W"/>
    <property type="match status" value="1"/>
</dbReference>